<dbReference type="PROSITE" id="PS50977">
    <property type="entry name" value="HTH_TETR_2"/>
    <property type="match status" value="1"/>
</dbReference>
<dbReference type="Pfam" id="PF00440">
    <property type="entry name" value="TetR_N"/>
    <property type="match status" value="1"/>
</dbReference>
<accession>A0A316FB07</accession>
<reference evidence="6 7" key="1">
    <citation type="submission" date="2018-05" db="EMBL/GenBank/DDBJ databases">
        <title>Genomic Encyclopedia of Archaeal and Bacterial Type Strains, Phase II (KMG-II): from individual species to whole genera.</title>
        <authorList>
            <person name="Goeker M."/>
        </authorList>
    </citation>
    <scope>NUCLEOTIDE SEQUENCE [LARGE SCALE GENOMIC DNA]</scope>
    <source>
        <strain evidence="6 7">DSM 45184</strain>
    </source>
</reference>
<dbReference type="GO" id="GO:0000976">
    <property type="term" value="F:transcription cis-regulatory region binding"/>
    <property type="evidence" value="ECO:0007669"/>
    <property type="project" value="TreeGrafter"/>
</dbReference>
<dbReference type="RefSeq" id="WP_109596650.1">
    <property type="nucleotide sequence ID" value="NZ_BONA01000029.1"/>
</dbReference>
<feature type="DNA-binding region" description="H-T-H motif" evidence="4">
    <location>
        <begin position="28"/>
        <end position="47"/>
    </location>
</feature>
<dbReference type="InterPro" id="IPR036271">
    <property type="entry name" value="Tet_transcr_reg_TetR-rel_C_sf"/>
</dbReference>
<comment type="caution">
    <text evidence="6">The sequence shown here is derived from an EMBL/GenBank/DDBJ whole genome shotgun (WGS) entry which is preliminary data.</text>
</comment>
<dbReference type="InterPro" id="IPR009057">
    <property type="entry name" value="Homeodomain-like_sf"/>
</dbReference>
<protein>
    <submittedName>
        <fullName evidence="6">TetR family transcriptional regulator</fullName>
    </submittedName>
</protein>
<evidence type="ECO:0000256" key="1">
    <source>
        <dbReference type="ARBA" id="ARBA00023015"/>
    </source>
</evidence>
<dbReference type="InterPro" id="IPR050109">
    <property type="entry name" value="HTH-type_TetR-like_transc_reg"/>
</dbReference>
<name>A0A316FB07_9ACTN</name>
<dbReference type="GO" id="GO:0003700">
    <property type="term" value="F:DNA-binding transcription factor activity"/>
    <property type="evidence" value="ECO:0007669"/>
    <property type="project" value="TreeGrafter"/>
</dbReference>
<dbReference type="AlphaFoldDB" id="A0A316FB07"/>
<evidence type="ECO:0000313" key="7">
    <source>
        <dbReference type="Proteomes" id="UP000245697"/>
    </source>
</evidence>
<gene>
    <name evidence="6" type="ORF">BC793_11298</name>
</gene>
<feature type="domain" description="HTH tetR-type" evidence="5">
    <location>
        <begin position="5"/>
        <end position="65"/>
    </location>
</feature>
<keyword evidence="3" id="KW-0804">Transcription</keyword>
<dbReference type="Pfam" id="PF13305">
    <property type="entry name" value="TetR_C_33"/>
    <property type="match status" value="1"/>
</dbReference>
<dbReference type="OrthoDB" id="71867at2"/>
<evidence type="ECO:0000256" key="2">
    <source>
        <dbReference type="ARBA" id="ARBA00023125"/>
    </source>
</evidence>
<evidence type="ECO:0000256" key="4">
    <source>
        <dbReference type="PROSITE-ProRule" id="PRU00335"/>
    </source>
</evidence>
<dbReference type="SUPFAM" id="SSF48498">
    <property type="entry name" value="Tetracyclin repressor-like, C-terminal domain"/>
    <property type="match status" value="1"/>
</dbReference>
<dbReference type="PANTHER" id="PTHR30055:SF239">
    <property type="entry name" value="TRANSCRIPTIONAL REGULATORY PROTEIN"/>
    <property type="match status" value="1"/>
</dbReference>
<sequence length="195" mass="20931">MPRAGLDRTAVTVAAADLADEVGFTGLSMGLLAERLGVKTPSLYKHVTSQADLAHRIAVLAMNEFADAIRDAIQGRAGREALVAGAHAMRAWVLRHPGRYAAANLAGVTGPDDPFIPAVQRVLDSWAAMLHGYGLDPGQEIHALRMLRSILHGFATLEAVGSFQIAADVDDSFSWMIDFIDHGLRSHRSDPLSAR</sequence>
<evidence type="ECO:0000313" key="6">
    <source>
        <dbReference type="EMBL" id="PWK44223.1"/>
    </source>
</evidence>
<dbReference type="SUPFAM" id="SSF46689">
    <property type="entry name" value="Homeodomain-like"/>
    <property type="match status" value="1"/>
</dbReference>
<dbReference type="InterPro" id="IPR001647">
    <property type="entry name" value="HTH_TetR"/>
</dbReference>
<proteinExistence type="predicted"/>
<evidence type="ECO:0000256" key="3">
    <source>
        <dbReference type="ARBA" id="ARBA00023163"/>
    </source>
</evidence>
<dbReference type="Gene3D" id="1.10.10.60">
    <property type="entry name" value="Homeodomain-like"/>
    <property type="match status" value="1"/>
</dbReference>
<dbReference type="InterPro" id="IPR025996">
    <property type="entry name" value="MT1864/Rv1816-like_C"/>
</dbReference>
<dbReference type="EMBL" id="QGGR01000012">
    <property type="protein sequence ID" value="PWK44223.1"/>
    <property type="molecule type" value="Genomic_DNA"/>
</dbReference>
<dbReference type="Proteomes" id="UP000245697">
    <property type="component" value="Unassembled WGS sequence"/>
</dbReference>
<evidence type="ECO:0000259" key="5">
    <source>
        <dbReference type="PROSITE" id="PS50977"/>
    </source>
</evidence>
<keyword evidence="7" id="KW-1185">Reference proteome</keyword>
<keyword evidence="2 4" id="KW-0238">DNA-binding</keyword>
<keyword evidence="1" id="KW-0805">Transcription regulation</keyword>
<dbReference type="Gene3D" id="1.10.357.10">
    <property type="entry name" value="Tetracycline Repressor, domain 2"/>
    <property type="match status" value="1"/>
</dbReference>
<organism evidence="6 7">
    <name type="scientific">Actinoplanes xinjiangensis</name>
    <dbReference type="NCBI Taxonomy" id="512350"/>
    <lineage>
        <taxon>Bacteria</taxon>
        <taxon>Bacillati</taxon>
        <taxon>Actinomycetota</taxon>
        <taxon>Actinomycetes</taxon>
        <taxon>Micromonosporales</taxon>
        <taxon>Micromonosporaceae</taxon>
        <taxon>Actinoplanes</taxon>
    </lineage>
</organism>
<dbReference type="PANTHER" id="PTHR30055">
    <property type="entry name" value="HTH-TYPE TRANSCRIPTIONAL REGULATOR RUTR"/>
    <property type="match status" value="1"/>
</dbReference>